<dbReference type="OrthoDB" id="9762614at2"/>
<dbReference type="InterPro" id="IPR012341">
    <property type="entry name" value="6hp_glycosidase-like_sf"/>
</dbReference>
<dbReference type="PANTHER" id="PTHR42899:SF1">
    <property type="entry name" value="SPERMATOGENESIS-ASSOCIATED PROTEIN 20"/>
    <property type="match status" value="1"/>
</dbReference>
<dbReference type="Gene3D" id="1.50.10.20">
    <property type="match status" value="1"/>
</dbReference>
<dbReference type="EMBL" id="AP019860">
    <property type="protein sequence ID" value="BBM82834.1"/>
    <property type="molecule type" value="Genomic_DNA"/>
</dbReference>
<dbReference type="InterPro" id="IPR036249">
    <property type="entry name" value="Thioredoxin-like_sf"/>
</dbReference>
<proteinExistence type="predicted"/>
<dbReference type="Gene3D" id="1.50.10.10">
    <property type="match status" value="2"/>
</dbReference>
<dbReference type="Proteomes" id="UP000326354">
    <property type="component" value="Chromosome"/>
</dbReference>
<dbReference type="SUPFAM" id="SSF48208">
    <property type="entry name" value="Six-hairpin glycosidases"/>
    <property type="match status" value="1"/>
</dbReference>
<dbReference type="PROSITE" id="PS51257">
    <property type="entry name" value="PROKAR_LIPOPROTEIN"/>
    <property type="match status" value="1"/>
</dbReference>
<dbReference type="InterPro" id="IPR004879">
    <property type="entry name" value="Ssp411-like_TRX"/>
</dbReference>
<sequence length="588" mass="66968">MFRYAFVLVIFLSGCYTSQNMHNNSQPSILWETWSNDVFAKAQQENRLVILDLKSNWCHWCHVMEQTTYEDSDVVKMIDAHYIPVRVDQDSHPALANRYRQYGWPATIIFTADGREILKNRGYIPPQRMSKLLQELFLNPQAQEGKEQVQYAKEHTLSVTTREVLKNKYRKTYDAKFGGLKLAKKFLDWDSVEYALVRAQLKDDFSDKVARSTLDGAAELIDPVWGGMYQYSTHGDWQHAHYEKIMATQVRAIKAYASGYRVYREPKYLRAAKKICDYMQEFLMSSDGVFYTSQDADVVPGQKSDAYFALGDEKRREQGIPRVDKSVYSRENGWAIEAFALMYAVTDDEKYLQIAQNAGEWFLKNRRSGLGFTHGAKDNGGPYLSGNIALAAAFIQLYEVTATEKWLQSAKQTLDFIAQNLRNERGGYYGEAPAANSVISPINDLSENIAVTRCANKVYHYTNKDNYLQMARHAMQYLATESILKKRLTEPAILLADEELAAPPLHVTVVGVDEEAKALFMRAQKFMRYHKVIEWLQEKEDATNNAGITFPSLPFSAAFLCADGACSAPIREADELEGLLLEQALIGE</sequence>
<keyword evidence="3" id="KW-1185">Reference proteome</keyword>
<dbReference type="RefSeq" id="WP_151967061.1">
    <property type="nucleotide sequence ID" value="NZ_AP019860.1"/>
</dbReference>
<dbReference type="InterPro" id="IPR024705">
    <property type="entry name" value="Ssp411"/>
</dbReference>
<dbReference type="PANTHER" id="PTHR42899">
    <property type="entry name" value="SPERMATOGENESIS-ASSOCIATED PROTEIN 20"/>
    <property type="match status" value="1"/>
</dbReference>
<dbReference type="Gene3D" id="3.40.30.10">
    <property type="entry name" value="Glutaredoxin"/>
    <property type="match status" value="1"/>
</dbReference>
<dbReference type="KEGG" id="uam:UABAM_01177"/>
<gene>
    <name evidence="2" type="ORF">UABAM_01177</name>
</gene>
<dbReference type="PIRSF" id="PIRSF006402">
    <property type="entry name" value="UCP006402_thioredoxin"/>
    <property type="match status" value="1"/>
</dbReference>
<feature type="domain" description="Spermatogenesis-associated protein 20-like TRX" evidence="1">
    <location>
        <begin position="18"/>
        <end position="131"/>
    </location>
</feature>
<dbReference type="GO" id="GO:0005975">
    <property type="term" value="P:carbohydrate metabolic process"/>
    <property type="evidence" value="ECO:0007669"/>
    <property type="project" value="InterPro"/>
</dbReference>
<evidence type="ECO:0000259" key="1">
    <source>
        <dbReference type="Pfam" id="PF03190"/>
    </source>
</evidence>
<protein>
    <submittedName>
        <fullName evidence="2">Thioredoxin domain-containing protein</fullName>
    </submittedName>
</protein>
<dbReference type="AlphaFoldDB" id="A0A5S9F2Y0"/>
<dbReference type="Pfam" id="PF03190">
    <property type="entry name" value="Thioredox_DsbH"/>
    <property type="match status" value="1"/>
</dbReference>
<dbReference type="InterPro" id="IPR008928">
    <property type="entry name" value="6-hairpin_glycosidase_sf"/>
</dbReference>
<evidence type="ECO:0000313" key="3">
    <source>
        <dbReference type="Proteomes" id="UP000326354"/>
    </source>
</evidence>
<name>A0A5S9F2Y0_UABAM</name>
<organism evidence="2 3">
    <name type="scientific">Uabimicrobium amorphum</name>
    <dbReference type="NCBI Taxonomy" id="2596890"/>
    <lineage>
        <taxon>Bacteria</taxon>
        <taxon>Pseudomonadati</taxon>
        <taxon>Planctomycetota</taxon>
        <taxon>Candidatus Uabimicrobiia</taxon>
        <taxon>Candidatus Uabimicrobiales</taxon>
        <taxon>Candidatus Uabimicrobiaceae</taxon>
        <taxon>Candidatus Uabimicrobium</taxon>
    </lineage>
</organism>
<accession>A0A5S9F2Y0</accession>
<evidence type="ECO:0000313" key="2">
    <source>
        <dbReference type="EMBL" id="BBM82834.1"/>
    </source>
</evidence>
<dbReference type="SUPFAM" id="SSF52833">
    <property type="entry name" value="Thioredoxin-like"/>
    <property type="match status" value="1"/>
</dbReference>
<reference evidence="2 3" key="1">
    <citation type="submission" date="2019-08" db="EMBL/GenBank/DDBJ databases">
        <title>Complete genome sequence of Candidatus Uab amorphum.</title>
        <authorList>
            <person name="Shiratori T."/>
            <person name="Suzuki S."/>
            <person name="Kakizawa Y."/>
            <person name="Ishida K."/>
        </authorList>
    </citation>
    <scope>NUCLEOTIDE SEQUENCE [LARGE SCALE GENOMIC DNA]</scope>
    <source>
        <strain evidence="2 3">SRT547</strain>
    </source>
</reference>